<evidence type="ECO:0000259" key="8">
    <source>
        <dbReference type="PROSITE" id="PS50067"/>
    </source>
</evidence>
<dbReference type="InterPro" id="IPR019821">
    <property type="entry name" value="Kinesin_motor_CS"/>
</dbReference>
<comment type="similarity">
    <text evidence="5 6">Belongs to the TRAFAC class myosin-kinesin ATPase superfamily. Kinesin family.</text>
</comment>
<dbReference type="GO" id="GO:0007018">
    <property type="term" value="P:microtubule-based movement"/>
    <property type="evidence" value="ECO:0007669"/>
    <property type="project" value="InterPro"/>
</dbReference>
<dbReference type="PROSITE" id="PS00411">
    <property type="entry name" value="KINESIN_MOTOR_1"/>
    <property type="match status" value="1"/>
</dbReference>
<organism evidence="9 10">
    <name type="scientific">Dissostichus mawsoni</name>
    <name type="common">Antarctic cod</name>
    <dbReference type="NCBI Taxonomy" id="36200"/>
    <lineage>
        <taxon>Eukaryota</taxon>
        <taxon>Metazoa</taxon>
        <taxon>Chordata</taxon>
        <taxon>Craniata</taxon>
        <taxon>Vertebrata</taxon>
        <taxon>Euteleostomi</taxon>
        <taxon>Actinopterygii</taxon>
        <taxon>Neopterygii</taxon>
        <taxon>Teleostei</taxon>
        <taxon>Neoteleostei</taxon>
        <taxon>Acanthomorphata</taxon>
        <taxon>Eupercaria</taxon>
        <taxon>Perciformes</taxon>
        <taxon>Notothenioidei</taxon>
        <taxon>Nototheniidae</taxon>
        <taxon>Dissostichus</taxon>
    </lineage>
</organism>
<reference evidence="9 10" key="1">
    <citation type="submission" date="2020-03" db="EMBL/GenBank/DDBJ databases">
        <title>Dissostichus mawsoni Genome sequencing and assembly.</title>
        <authorList>
            <person name="Park H."/>
        </authorList>
    </citation>
    <scope>NUCLEOTIDE SEQUENCE [LARGE SCALE GENOMIC DNA]</scope>
    <source>
        <strain evidence="9">DM0001</strain>
        <tissue evidence="9">Muscle</tissue>
    </source>
</reference>
<dbReference type="Gene3D" id="3.40.850.10">
    <property type="entry name" value="Kinesin motor domain"/>
    <property type="match status" value="1"/>
</dbReference>
<dbReference type="GO" id="GO:0005874">
    <property type="term" value="C:microtubule"/>
    <property type="evidence" value="ECO:0007669"/>
    <property type="project" value="UniProtKB-KW"/>
</dbReference>
<keyword evidence="1 6" id="KW-0547">Nucleotide-binding</keyword>
<evidence type="ECO:0000256" key="6">
    <source>
        <dbReference type="RuleBase" id="RU000394"/>
    </source>
</evidence>
<dbReference type="Proteomes" id="UP000518266">
    <property type="component" value="Unassembled WGS sequence"/>
</dbReference>
<dbReference type="GO" id="GO:0008017">
    <property type="term" value="F:microtubule binding"/>
    <property type="evidence" value="ECO:0007669"/>
    <property type="project" value="InterPro"/>
</dbReference>
<evidence type="ECO:0000256" key="4">
    <source>
        <dbReference type="ARBA" id="ARBA00023175"/>
    </source>
</evidence>
<dbReference type="InterPro" id="IPR001752">
    <property type="entry name" value="Kinesin_motor_dom"/>
</dbReference>
<evidence type="ECO:0000313" key="9">
    <source>
        <dbReference type="EMBL" id="KAF3842271.1"/>
    </source>
</evidence>
<evidence type="ECO:0000256" key="2">
    <source>
        <dbReference type="ARBA" id="ARBA00022840"/>
    </source>
</evidence>
<accession>A0A7J5XZH3</accession>
<name>A0A7J5XZH3_DISMA</name>
<keyword evidence="4 6" id="KW-0505">Motor protein</keyword>
<dbReference type="GO" id="GO:0005524">
    <property type="term" value="F:ATP binding"/>
    <property type="evidence" value="ECO:0007669"/>
    <property type="project" value="UniProtKB-KW"/>
</dbReference>
<dbReference type="PROSITE" id="PS50067">
    <property type="entry name" value="KINESIN_MOTOR_2"/>
    <property type="match status" value="1"/>
</dbReference>
<dbReference type="SUPFAM" id="SSF52540">
    <property type="entry name" value="P-loop containing nucleoside triphosphate hydrolases"/>
    <property type="match status" value="1"/>
</dbReference>
<dbReference type="PANTHER" id="PTHR47117">
    <property type="entry name" value="STAR-RELATED LIPID TRANSFER PROTEIN 9"/>
    <property type="match status" value="1"/>
</dbReference>
<dbReference type="AlphaFoldDB" id="A0A7J5XZH3"/>
<evidence type="ECO:0000256" key="3">
    <source>
        <dbReference type="ARBA" id="ARBA00023054"/>
    </source>
</evidence>
<dbReference type="InterPro" id="IPR027417">
    <property type="entry name" value="P-loop_NTPase"/>
</dbReference>
<dbReference type="OrthoDB" id="3176171at2759"/>
<comment type="caution">
    <text evidence="5">Lacks conserved residue(s) required for the propagation of feature annotation.</text>
</comment>
<feature type="compositionally biased region" description="Basic and acidic residues" evidence="7">
    <location>
        <begin position="381"/>
        <end position="406"/>
    </location>
</feature>
<comment type="caution">
    <text evidence="9">The sequence shown here is derived from an EMBL/GenBank/DDBJ whole genome shotgun (WGS) entry which is preliminary data.</text>
</comment>
<keyword evidence="6" id="KW-0493">Microtubule</keyword>
<dbReference type="Pfam" id="PF00225">
    <property type="entry name" value="Kinesin"/>
    <property type="match status" value="1"/>
</dbReference>
<keyword evidence="3" id="KW-0175">Coiled coil</keyword>
<keyword evidence="10" id="KW-1185">Reference proteome</keyword>
<feature type="domain" description="Kinesin motor" evidence="8">
    <location>
        <begin position="1"/>
        <end position="279"/>
    </location>
</feature>
<proteinExistence type="inferred from homology"/>
<gene>
    <name evidence="9" type="ORF">F7725_024222</name>
</gene>
<sequence>MGSDVLKAAFEGFNACVFAYRQTGSGKSYTMMGHANDKGLIQQICEGLFSEISRRAKSDAVSFRTEIYNECVQDLLIKKTIPTYGGLRVREHPRDGPYVERKSNADYNLFVDLSQHLVHNHNEMEDLIKLGNANCTTASTGMNGASSRSHGIFTIRFTQAWFDAEVPREMLSKIHLVDLAGSERADFRLKEGANINKSRVILGSVISALAELSVGGRSTKKKIFIPYRDSVLTWLLKDSLGGNSVTTMIASLAVFSLLLQVSRVEPSSSVKEETVALKKKGSGVLLGCQLPHLIGIDEDILSGGIVPYYLKEGRTLIGSEEASCSQGIVLHGPGLLSEHCVLENRAGTVTLIPRDGALRMEEKLNQQEVEWQQVQENLNRRNRDIKRLSKENSRAPHQSRAERKATGAEMEETGNG</sequence>
<dbReference type="InterPro" id="IPR036961">
    <property type="entry name" value="Kinesin_motor_dom_sf"/>
</dbReference>
<keyword evidence="2 6" id="KW-0067">ATP-binding</keyword>
<dbReference type="GO" id="GO:0003777">
    <property type="term" value="F:microtubule motor activity"/>
    <property type="evidence" value="ECO:0007669"/>
    <property type="project" value="InterPro"/>
</dbReference>
<dbReference type="PRINTS" id="PR00380">
    <property type="entry name" value="KINESINHEAVY"/>
</dbReference>
<feature type="region of interest" description="Disordered" evidence="7">
    <location>
        <begin position="381"/>
        <end position="416"/>
    </location>
</feature>
<evidence type="ECO:0000256" key="1">
    <source>
        <dbReference type="ARBA" id="ARBA00022741"/>
    </source>
</evidence>
<dbReference type="SMART" id="SM00129">
    <property type="entry name" value="KISc"/>
    <property type="match status" value="1"/>
</dbReference>
<evidence type="ECO:0000256" key="7">
    <source>
        <dbReference type="SAM" id="MobiDB-lite"/>
    </source>
</evidence>
<dbReference type="Gene3D" id="2.60.200.20">
    <property type="match status" value="1"/>
</dbReference>
<evidence type="ECO:0000256" key="5">
    <source>
        <dbReference type="PROSITE-ProRule" id="PRU00283"/>
    </source>
</evidence>
<protein>
    <recommendedName>
        <fullName evidence="6">Kinesin-like protein</fullName>
    </recommendedName>
</protein>
<dbReference type="PANTHER" id="PTHR47117:SF6">
    <property type="entry name" value="KINESIN-LIKE PROTEIN KIF16B"/>
    <property type="match status" value="1"/>
</dbReference>
<evidence type="ECO:0000313" key="10">
    <source>
        <dbReference type="Proteomes" id="UP000518266"/>
    </source>
</evidence>
<dbReference type="InterPro" id="IPR008984">
    <property type="entry name" value="SMAD_FHA_dom_sf"/>
</dbReference>
<dbReference type="EMBL" id="JAAKFY010000019">
    <property type="protein sequence ID" value="KAF3842271.1"/>
    <property type="molecule type" value="Genomic_DNA"/>
</dbReference>
<dbReference type="SUPFAM" id="SSF49879">
    <property type="entry name" value="SMAD/FHA domain"/>
    <property type="match status" value="1"/>
</dbReference>